<feature type="region of interest" description="Disordered" evidence="1">
    <location>
        <begin position="1"/>
        <end position="28"/>
    </location>
</feature>
<comment type="caution">
    <text evidence="2">The sequence shown here is derived from an EMBL/GenBank/DDBJ whole genome shotgun (WGS) entry which is preliminary data.</text>
</comment>
<proteinExistence type="predicted"/>
<protein>
    <submittedName>
        <fullName evidence="2">Uncharacterized protein</fullName>
    </submittedName>
</protein>
<dbReference type="EMBL" id="AAMD01000065">
    <property type="protein sequence ID" value="EAU66073.1"/>
    <property type="molecule type" value="Genomic_DNA"/>
</dbReference>
<feature type="compositionally biased region" description="Basic residues" evidence="1">
    <location>
        <begin position="1"/>
        <end position="12"/>
    </location>
</feature>
<name>Q090B8_STIAD</name>
<accession>Q090B8</accession>
<evidence type="ECO:0000313" key="2">
    <source>
        <dbReference type="EMBL" id="EAU66073.1"/>
    </source>
</evidence>
<organism evidence="2 3">
    <name type="scientific">Stigmatella aurantiaca (strain DW4/3-1)</name>
    <dbReference type="NCBI Taxonomy" id="378806"/>
    <lineage>
        <taxon>Bacteria</taxon>
        <taxon>Pseudomonadati</taxon>
        <taxon>Myxococcota</taxon>
        <taxon>Myxococcia</taxon>
        <taxon>Myxococcales</taxon>
        <taxon>Cystobacterineae</taxon>
        <taxon>Archangiaceae</taxon>
        <taxon>Stigmatella</taxon>
    </lineage>
</organism>
<sequence length="126" mass="13695">MKKDKVSRRLVHPKNASMSPKWGPKPLSSLEVRRAAPNALAHRGHPSHRAPCLHLVREACVQSVVRVFVLASPSGAPHPGPEFTVESSTHDGLLEAVHAELAARGQRVRAISHTPTGLLAYVEDRL</sequence>
<gene>
    <name evidence="2" type="ORF">STIAU_1426</name>
</gene>
<dbReference type="AlphaFoldDB" id="Q090B8"/>
<dbReference type="PATRIC" id="fig|378806.16.peg.5161"/>
<evidence type="ECO:0000313" key="3">
    <source>
        <dbReference type="Proteomes" id="UP000032702"/>
    </source>
</evidence>
<evidence type="ECO:0000256" key="1">
    <source>
        <dbReference type="SAM" id="MobiDB-lite"/>
    </source>
</evidence>
<reference evidence="2 3" key="1">
    <citation type="submission" date="2006-04" db="EMBL/GenBank/DDBJ databases">
        <authorList>
            <person name="Nierman W.C."/>
        </authorList>
    </citation>
    <scope>NUCLEOTIDE SEQUENCE [LARGE SCALE GENOMIC DNA]</scope>
    <source>
        <strain evidence="2 3">DW4/3-1</strain>
    </source>
</reference>
<dbReference type="Proteomes" id="UP000032702">
    <property type="component" value="Unassembled WGS sequence"/>
</dbReference>